<dbReference type="AlphaFoldDB" id="A0A1Q5PUL4"/>
<proteinExistence type="predicted"/>
<gene>
    <name evidence="2" type="ORF">BSZ40_08270</name>
</gene>
<name>A0A1Q5PUL4_9ACTO</name>
<organism evidence="2 3">
    <name type="scientific">Buchananella hordeovulneris</name>
    <dbReference type="NCBI Taxonomy" id="52770"/>
    <lineage>
        <taxon>Bacteria</taxon>
        <taxon>Bacillati</taxon>
        <taxon>Actinomycetota</taxon>
        <taxon>Actinomycetes</taxon>
        <taxon>Actinomycetales</taxon>
        <taxon>Actinomycetaceae</taxon>
        <taxon>Buchananella</taxon>
    </lineage>
</organism>
<keyword evidence="1" id="KW-0472">Membrane</keyword>
<dbReference type="OrthoDB" id="5168373at2"/>
<keyword evidence="3" id="KW-1185">Reference proteome</keyword>
<feature type="transmembrane region" description="Helical" evidence="1">
    <location>
        <begin position="254"/>
        <end position="274"/>
    </location>
</feature>
<reference evidence="3" key="1">
    <citation type="submission" date="2016-12" db="EMBL/GenBank/DDBJ databases">
        <authorList>
            <person name="Meng X."/>
        </authorList>
    </citation>
    <scope>NUCLEOTIDE SEQUENCE [LARGE SCALE GENOMIC DNA]</scope>
    <source>
        <strain evidence="3">DSM 20732</strain>
    </source>
</reference>
<sequence>MEPSADQLASQLRDRAFFLRHARQAPRSPGSVLLPVFAGSFFVLFGVLPWYLLVRRFTDGSSLPLDPVQVALAVIPAVGLVACLAGLIVPPLRRRARLRGYYQQFLTGGQVWWQADLGVVLDTDKSPTKTVPGLALIFPPSAPTETAWQQAAEVGQLLAQSADSPLATLTPTLRDPAPNWPADGLATDQAGHHFSRLRPGRHVVVLPDKTVLALHPGWGESLDAVSVVNSALAAPAMPPAAETYLIRKSTWLRLLGLGVCLFILGMAATLTLSFARLQGAHPALRFGAPAFAGLIMVVLLFVISSLFGRTRATTAGLHIATLFHRRFIPWSQVRGFAVHTRAMRQDRERTMSSFNYRYQHQVVAVLQDSRAVALAAADAVTDTRHTPPRVTEWLAILEGYRRAGLGQPADATWPGQL</sequence>
<protein>
    <submittedName>
        <fullName evidence="2">Uncharacterized protein</fullName>
    </submittedName>
</protein>
<comment type="caution">
    <text evidence="2">The sequence shown here is derived from an EMBL/GenBank/DDBJ whole genome shotgun (WGS) entry which is preliminary data.</text>
</comment>
<keyword evidence="1" id="KW-1133">Transmembrane helix</keyword>
<dbReference type="Proteomes" id="UP000185612">
    <property type="component" value="Unassembled WGS sequence"/>
</dbReference>
<dbReference type="InParanoid" id="A0A1Q5PUL4"/>
<accession>A0A1Q5PUL4</accession>
<evidence type="ECO:0000313" key="3">
    <source>
        <dbReference type="Proteomes" id="UP000185612"/>
    </source>
</evidence>
<keyword evidence="1" id="KW-0812">Transmembrane</keyword>
<dbReference type="EMBL" id="MQVS01000008">
    <property type="protein sequence ID" value="OKL51293.1"/>
    <property type="molecule type" value="Genomic_DNA"/>
</dbReference>
<feature type="transmembrane region" description="Helical" evidence="1">
    <location>
        <begin position="32"/>
        <end position="53"/>
    </location>
</feature>
<evidence type="ECO:0000313" key="2">
    <source>
        <dbReference type="EMBL" id="OKL51293.1"/>
    </source>
</evidence>
<dbReference type="RefSeq" id="WP_073825151.1">
    <property type="nucleotide sequence ID" value="NZ_MQVS01000008.1"/>
</dbReference>
<feature type="transmembrane region" description="Helical" evidence="1">
    <location>
        <begin position="68"/>
        <end position="89"/>
    </location>
</feature>
<feature type="transmembrane region" description="Helical" evidence="1">
    <location>
        <begin position="286"/>
        <end position="307"/>
    </location>
</feature>
<evidence type="ECO:0000256" key="1">
    <source>
        <dbReference type="SAM" id="Phobius"/>
    </source>
</evidence>